<reference evidence="1 2" key="1">
    <citation type="submission" date="2017-07" db="EMBL/GenBank/DDBJ databases">
        <title>Recovery of genomes from metagenomes via a dereplication, aggregation, and scoring strategy.</title>
        <authorList>
            <person name="Sieber C.M."/>
            <person name="Probst A.J."/>
            <person name="Sharrar A."/>
            <person name="Thomas B.C."/>
            <person name="Hess M."/>
            <person name="Tringe S.G."/>
            <person name="Banfield J.F."/>
        </authorList>
    </citation>
    <scope>NUCLEOTIDE SEQUENCE [LARGE SCALE GENOMIC DNA]</scope>
    <source>
        <strain evidence="1">JGI_Cruoil_03_44_89</strain>
    </source>
</reference>
<comment type="caution">
    <text evidence="1">The sequence shown here is derived from an EMBL/GenBank/DDBJ whole genome shotgun (WGS) entry which is preliminary data.</text>
</comment>
<protein>
    <recommendedName>
        <fullName evidence="3">Secretion system C-terminal sorting domain-containing protein</fullName>
    </recommendedName>
</protein>
<dbReference type="InterPro" id="IPR026444">
    <property type="entry name" value="Secre_tail"/>
</dbReference>
<dbReference type="AlphaFoldDB" id="A0A235BYI6"/>
<evidence type="ECO:0000313" key="2">
    <source>
        <dbReference type="Proteomes" id="UP000215215"/>
    </source>
</evidence>
<dbReference type="Gene3D" id="2.60.40.4070">
    <property type="match status" value="1"/>
</dbReference>
<accession>A0A235BYI6</accession>
<name>A0A235BYI6_UNCW3</name>
<dbReference type="NCBIfam" id="TIGR04183">
    <property type="entry name" value="Por_Secre_tail"/>
    <property type="match status" value="1"/>
</dbReference>
<dbReference type="EMBL" id="NOZQ01000028">
    <property type="protein sequence ID" value="OYD17219.1"/>
    <property type="molecule type" value="Genomic_DNA"/>
</dbReference>
<evidence type="ECO:0008006" key="3">
    <source>
        <dbReference type="Google" id="ProtNLM"/>
    </source>
</evidence>
<sequence length="178" mass="20343">MLQEGKGIRLEITGGSYYQLEDKFEYDIGNSEKGKLVTEVESQTMHLIDSLTLIVRDNVGNESKLKFGVEKTFGDRTVLENPINYPNPVRGEKTRIEFYSSRDGMGTIRIFTISGRLIKTLYLQNVRAGINSKEWDTRDEFQDRVGNGIYIYKIEVTSADEESSERTASCMGKMMIMR</sequence>
<gene>
    <name evidence="1" type="ORF">CH333_01620</name>
</gene>
<evidence type="ECO:0000313" key="1">
    <source>
        <dbReference type="EMBL" id="OYD17219.1"/>
    </source>
</evidence>
<proteinExistence type="predicted"/>
<dbReference type="Proteomes" id="UP000215215">
    <property type="component" value="Unassembled WGS sequence"/>
</dbReference>
<organism evidence="1 2">
    <name type="scientific">candidate division WOR-3 bacterium JGI_Cruoil_03_44_89</name>
    <dbReference type="NCBI Taxonomy" id="1973748"/>
    <lineage>
        <taxon>Bacteria</taxon>
        <taxon>Bacteria division WOR-3</taxon>
    </lineage>
</organism>